<dbReference type="EMBL" id="AP023081">
    <property type="protein sequence ID" value="BCD87518.1"/>
    <property type="molecule type" value="Genomic_DNA"/>
</dbReference>
<proteinExistence type="predicted"/>
<keyword evidence="3" id="KW-1185">Reference proteome</keyword>
<name>A0ABM7LD35_9PSED</name>
<reference evidence="2" key="1">
    <citation type="submission" date="2020-05" db="EMBL/GenBank/DDBJ databases">
        <title>Complete genome sequence of Pseudomonas sp. Sm006.</title>
        <authorList>
            <person name="Takeuchi K."/>
            <person name="Someya N."/>
        </authorList>
    </citation>
    <scope>NUCLEOTIDE SEQUENCE</scope>
    <source>
        <strain evidence="2">Sm006</strain>
    </source>
</reference>
<sequence length="91" mass="9912">MNKGCLGIPFSLAREKCPPRPPSTATCAPSSPHCTANEKGTPERPFVYCVQAMSEQIGLHLQRHTKAFGNIGLDTLRQVQQLQAGSRTIVH</sequence>
<accession>A0ABM7LD35</accession>
<evidence type="ECO:0000256" key="1">
    <source>
        <dbReference type="SAM" id="MobiDB-lite"/>
    </source>
</evidence>
<evidence type="ECO:0000313" key="3">
    <source>
        <dbReference type="Proteomes" id="UP001064896"/>
    </source>
</evidence>
<feature type="compositionally biased region" description="Low complexity" evidence="1">
    <location>
        <begin position="23"/>
        <end position="32"/>
    </location>
</feature>
<dbReference type="Proteomes" id="UP001064896">
    <property type="component" value="Chromosome"/>
</dbReference>
<protein>
    <submittedName>
        <fullName evidence="2">Uncharacterized protein</fullName>
    </submittedName>
</protein>
<organism evidence="2 3">
    <name type="scientific">Pseudomonas solani</name>
    <dbReference type="NCBI Taxonomy" id="2731552"/>
    <lineage>
        <taxon>Bacteria</taxon>
        <taxon>Pseudomonadati</taxon>
        <taxon>Pseudomonadota</taxon>
        <taxon>Gammaproteobacteria</taxon>
        <taxon>Pseudomonadales</taxon>
        <taxon>Pseudomonadaceae</taxon>
        <taxon>Pseudomonas</taxon>
    </lineage>
</organism>
<evidence type="ECO:0000313" key="2">
    <source>
        <dbReference type="EMBL" id="BCD87518.1"/>
    </source>
</evidence>
<feature type="region of interest" description="Disordered" evidence="1">
    <location>
        <begin position="18"/>
        <end position="40"/>
    </location>
</feature>
<gene>
    <name evidence="2" type="ORF">PSm6_39250</name>
</gene>